<dbReference type="EMBL" id="SULG01000127">
    <property type="protein sequence ID" value="TLD40142.1"/>
    <property type="molecule type" value="Genomic_DNA"/>
</dbReference>
<name>A0A533Q6E7_9BACT</name>
<organism evidence="1 2">
    <name type="scientific">Candidatus Jettenia ecosi</name>
    <dbReference type="NCBI Taxonomy" id="2494326"/>
    <lineage>
        <taxon>Bacteria</taxon>
        <taxon>Pseudomonadati</taxon>
        <taxon>Planctomycetota</taxon>
        <taxon>Candidatus Brocadiia</taxon>
        <taxon>Candidatus Brocadiales</taxon>
        <taxon>Candidatus Brocadiaceae</taxon>
        <taxon>Candidatus Jettenia</taxon>
    </lineage>
</organism>
<evidence type="ECO:0000313" key="1">
    <source>
        <dbReference type="EMBL" id="TLD40142.1"/>
    </source>
</evidence>
<dbReference type="Proteomes" id="UP000319783">
    <property type="component" value="Unassembled WGS sequence"/>
</dbReference>
<reference evidence="1 2" key="1">
    <citation type="submission" date="2019-04" db="EMBL/GenBank/DDBJ databases">
        <title>Genome of a novel bacterium Candidatus Jettenia ecosi reconstructed from metagenome of an anammox bioreactor.</title>
        <authorList>
            <person name="Mardanov A.V."/>
            <person name="Beletsky A.V."/>
            <person name="Ravin N.V."/>
            <person name="Botchkova E.A."/>
            <person name="Litti Y.V."/>
            <person name="Nozhevnikova A.N."/>
        </authorList>
    </citation>
    <scope>NUCLEOTIDE SEQUENCE [LARGE SCALE GENOMIC DNA]</scope>
    <source>
        <strain evidence="1">J2</strain>
    </source>
</reference>
<dbReference type="AlphaFoldDB" id="A0A533Q6E7"/>
<sequence>MIIDTIYRTIKSREDDISTQISHITPSGFKGFFLLLL</sequence>
<proteinExistence type="predicted"/>
<accession>A0A533Q6E7</accession>
<comment type="caution">
    <text evidence="1">The sequence shown here is derived from an EMBL/GenBank/DDBJ whole genome shotgun (WGS) entry which is preliminary data.</text>
</comment>
<gene>
    <name evidence="1" type="ORF">JETT_3587</name>
</gene>
<evidence type="ECO:0000313" key="2">
    <source>
        <dbReference type="Proteomes" id="UP000319783"/>
    </source>
</evidence>
<protein>
    <submittedName>
        <fullName evidence="1">Uncharacterized protein</fullName>
    </submittedName>
</protein>